<dbReference type="EMBL" id="CAADRM010000140">
    <property type="protein sequence ID" value="VFU17863.1"/>
    <property type="molecule type" value="Genomic_DNA"/>
</dbReference>
<dbReference type="PANTHER" id="PTHR43664">
    <property type="entry name" value="MONOAMINE OXIDASE-RELATED"/>
    <property type="match status" value="1"/>
</dbReference>
<sequence length="141" mass="15362">METLGLFFEDFPVGKSGISVGKTISLTDIELYNEMAGWPDSTVSGKKAAPAMLVTMISAGLMTRQGFYEGTLMGILSNTWRYKAPVVAGDTLKIKYSVSKASLTKKGDKGIIEFSIKTYNQKNEIVAECEMKAMMRARGNG</sequence>
<dbReference type="InterPro" id="IPR029069">
    <property type="entry name" value="HotDog_dom_sf"/>
</dbReference>
<dbReference type="InterPro" id="IPR052342">
    <property type="entry name" value="MCH/BMMD"/>
</dbReference>
<dbReference type="SUPFAM" id="SSF54637">
    <property type="entry name" value="Thioesterase/thiol ester dehydrase-isomerase"/>
    <property type="match status" value="1"/>
</dbReference>
<gene>
    <name evidence="1" type="ORF">SCFA_730011</name>
</gene>
<dbReference type="Gene3D" id="3.10.129.10">
    <property type="entry name" value="Hotdog Thioesterase"/>
    <property type="match status" value="1"/>
</dbReference>
<protein>
    <submittedName>
        <fullName evidence="1">Putative Dehydratase</fullName>
    </submittedName>
</protein>
<dbReference type="AlphaFoldDB" id="A0A485MAN8"/>
<reference evidence="1" key="1">
    <citation type="submission" date="2019-03" db="EMBL/GenBank/DDBJ databases">
        <authorList>
            <person name="Hao L."/>
        </authorList>
    </citation>
    <scope>NUCLEOTIDE SEQUENCE</scope>
</reference>
<dbReference type="PANTHER" id="PTHR43664:SF1">
    <property type="entry name" value="BETA-METHYLMALYL-COA DEHYDRATASE"/>
    <property type="match status" value="1"/>
</dbReference>
<name>A0A485MAN8_9ZZZZ</name>
<evidence type="ECO:0000313" key="1">
    <source>
        <dbReference type="EMBL" id="VFU17863.1"/>
    </source>
</evidence>
<organism evidence="1">
    <name type="scientific">anaerobic digester metagenome</name>
    <dbReference type="NCBI Taxonomy" id="1263854"/>
    <lineage>
        <taxon>unclassified sequences</taxon>
        <taxon>metagenomes</taxon>
        <taxon>ecological metagenomes</taxon>
    </lineage>
</organism>
<accession>A0A485MAN8</accession>
<proteinExistence type="predicted"/>